<keyword evidence="4 7" id="KW-0812">Transmembrane</keyword>
<protein>
    <submittedName>
        <fullName evidence="9">Putative integral membrane protein</fullName>
    </submittedName>
</protein>
<accession>A0A087BZA5</accession>
<dbReference type="RefSeq" id="WP_051917978.1">
    <property type="nucleotide sequence ID" value="NZ_JDUO01000014.1"/>
</dbReference>
<evidence type="ECO:0000256" key="6">
    <source>
        <dbReference type="ARBA" id="ARBA00023136"/>
    </source>
</evidence>
<dbReference type="Proteomes" id="UP000029082">
    <property type="component" value="Unassembled WGS sequence"/>
</dbReference>
<sequence length="216" mass="23681">MLSFLSPAFVIAAAGPWALAACAFIIFAESGLLIGFFLPGDSLVFLLGMVSASMTLSDSPVSGMPLWITCLIVSVAAFTGDQAGYETGKHSGNIRRIKSWVQGKNRNRIKRAQRFFDDYGSQAIILARFVPILRTFVPFIIGMTHFNHRRFIIANLVGAVIWGVALPSMGYALGRIPLISNHVEIVCLCIVLISILPLVFKAFTSWLSRSEEIETK</sequence>
<name>A0A087BZA5_9BIFI</name>
<dbReference type="AlphaFoldDB" id="A0A087BZA5"/>
<evidence type="ECO:0000259" key="8">
    <source>
        <dbReference type="Pfam" id="PF09335"/>
    </source>
</evidence>
<keyword evidence="6 7" id="KW-0472">Membrane</keyword>
<feature type="transmembrane region" description="Helical" evidence="7">
    <location>
        <begin position="179"/>
        <end position="200"/>
    </location>
</feature>
<evidence type="ECO:0000256" key="4">
    <source>
        <dbReference type="ARBA" id="ARBA00022692"/>
    </source>
</evidence>
<feature type="transmembrane region" description="Helical" evidence="7">
    <location>
        <begin position="123"/>
        <end position="141"/>
    </location>
</feature>
<feature type="transmembrane region" description="Helical" evidence="7">
    <location>
        <begin position="153"/>
        <end position="173"/>
    </location>
</feature>
<comment type="subcellular location">
    <subcellularLocation>
        <location evidence="1 7">Cell membrane</location>
        <topology evidence="1 7">Multi-pass membrane protein</topology>
    </subcellularLocation>
</comment>
<dbReference type="PANTHER" id="PTHR30353:SF0">
    <property type="entry name" value="TRANSMEMBRANE PROTEIN"/>
    <property type="match status" value="1"/>
</dbReference>
<evidence type="ECO:0000256" key="2">
    <source>
        <dbReference type="ARBA" id="ARBA00010792"/>
    </source>
</evidence>
<gene>
    <name evidence="9" type="ORF">BMON_1276</name>
</gene>
<dbReference type="InterPro" id="IPR032816">
    <property type="entry name" value="VTT_dom"/>
</dbReference>
<feature type="domain" description="VTT" evidence="8">
    <location>
        <begin position="38"/>
        <end position="171"/>
    </location>
</feature>
<organism evidence="9 10">
    <name type="scientific">Bifidobacterium mongoliense DSM 21395</name>
    <dbReference type="NCBI Taxonomy" id="1437603"/>
    <lineage>
        <taxon>Bacteria</taxon>
        <taxon>Bacillati</taxon>
        <taxon>Actinomycetota</taxon>
        <taxon>Actinomycetes</taxon>
        <taxon>Bifidobacteriales</taxon>
        <taxon>Bifidobacteriaceae</taxon>
        <taxon>Bifidobacterium</taxon>
    </lineage>
</organism>
<proteinExistence type="inferred from homology"/>
<dbReference type="OrthoDB" id="9813426at2"/>
<evidence type="ECO:0000313" key="9">
    <source>
        <dbReference type="EMBL" id="KFI76355.1"/>
    </source>
</evidence>
<evidence type="ECO:0000256" key="7">
    <source>
        <dbReference type="RuleBase" id="RU367016"/>
    </source>
</evidence>
<dbReference type="EMBL" id="JGZE01000017">
    <property type="protein sequence ID" value="KFI76355.1"/>
    <property type="molecule type" value="Genomic_DNA"/>
</dbReference>
<dbReference type="GeneID" id="93094946"/>
<dbReference type="STRING" id="1437603.GCA_000771525_00410"/>
<comment type="caution">
    <text evidence="9">The sequence shown here is derived from an EMBL/GenBank/DDBJ whole genome shotgun (WGS) entry which is preliminary data.</text>
</comment>
<evidence type="ECO:0000256" key="3">
    <source>
        <dbReference type="ARBA" id="ARBA00022475"/>
    </source>
</evidence>
<dbReference type="Pfam" id="PF09335">
    <property type="entry name" value="VTT_dom"/>
    <property type="match status" value="1"/>
</dbReference>
<dbReference type="GO" id="GO:0005886">
    <property type="term" value="C:plasma membrane"/>
    <property type="evidence" value="ECO:0007669"/>
    <property type="project" value="UniProtKB-SubCell"/>
</dbReference>
<feature type="transmembrane region" description="Helical" evidence="7">
    <location>
        <begin position="30"/>
        <end position="52"/>
    </location>
</feature>
<evidence type="ECO:0000313" key="10">
    <source>
        <dbReference type="Proteomes" id="UP000029082"/>
    </source>
</evidence>
<keyword evidence="5 7" id="KW-1133">Transmembrane helix</keyword>
<comment type="similarity">
    <text evidence="2 7">Belongs to the DedA family.</text>
</comment>
<reference evidence="9 10" key="1">
    <citation type="submission" date="2014-03" db="EMBL/GenBank/DDBJ databases">
        <title>Genomics of Bifidobacteria.</title>
        <authorList>
            <person name="Ventura M."/>
            <person name="Milani C."/>
            <person name="Lugli G.A."/>
        </authorList>
    </citation>
    <scope>NUCLEOTIDE SEQUENCE [LARGE SCALE GENOMIC DNA]</scope>
    <source>
        <strain evidence="9 10">DSM 21395</strain>
    </source>
</reference>
<keyword evidence="3 7" id="KW-1003">Cell membrane</keyword>
<dbReference type="PANTHER" id="PTHR30353">
    <property type="entry name" value="INNER MEMBRANE PROTEIN DEDA-RELATED"/>
    <property type="match status" value="1"/>
</dbReference>
<keyword evidence="10" id="KW-1185">Reference proteome</keyword>
<evidence type="ECO:0000256" key="1">
    <source>
        <dbReference type="ARBA" id="ARBA00004651"/>
    </source>
</evidence>
<dbReference type="eggNOG" id="COG0586">
    <property type="taxonomic scope" value="Bacteria"/>
</dbReference>
<dbReference type="InterPro" id="IPR032818">
    <property type="entry name" value="DedA-like"/>
</dbReference>
<evidence type="ECO:0000256" key="5">
    <source>
        <dbReference type="ARBA" id="ARBA00022989"/>
    </source>
</evidence>